<name>A0A1V9EYM6_9BACT</name>
<dbReference type="AlphaFoldDB" id="A0A1V9EYM6"/>
<dbReference type="EMBL" id="LWBP01000219">
    <property type="protein sequence ID" value="OQP51192.1"/>
    <property type="molecule type" value="Genomic_DNA"/>
</dbReference>
<evidence type="ECO:0000313" key="2">
    <source>
        <dbReference type="Proteomes" id="UP000192276"/>
    </source>
</evidence>
<gene>
    <name evidence="1" type="ORF">A4R26_29700</name>
</gene>
<dbReference type="Proteomes" id="UP000192276">
    <property type="component" value="Unassembled WGS sequence"/>
</dbReference>
<dbReference type="RefSeq" id="WP_081169959.1">
    <property type="nucleotide sequence ID" value="NZ_LWBP01000219.1"/>
</dbReference>
<protein>
    <submittedName>
        <fullName evidence="1">Uncharacterized protein</fullName>
    </submittedName>
</protein>
<comment type="caution">
    <text evidence="1">The sequence shown here is derived from an EMBL/GenBank/DDBJ whole genome shotgun (WGS) entry which is preliminary data.</text>
</comment>
<evidence type="ECO:0000313" key="1">
    <source>
        <dbReference type="EMBL" id="OQP51192.1"/>
    </source>
</evidence>
<accession>A0A1V9EYM6</accession>
<reference evidence="2" key="1">
    <citation type="submission" date="2016-04" db="EMBL/GenBank/DDBJ databases">
        <authorList>
            <person name="Chen L."/>
            <person name="Zhuang W."/>
            <person name="Wang G."/>
        </authorList>
    </citation>
    <scope>NUCLEOTIDE SEQUENCE [LARGE SCALE GENOMIC DNA]</scope>
    <source>
        <strain evidence="2">208</strain>
    </source>
</reference>
<organism evidence="1 2">
    <name type="scientific">Niastella populi</name>
    <dbReference type="NCBI Taxonomy" id="550983"/>
    <lineage>
        <taxon>Bacteria</taxon>
        <taxon>Pseudomonadati</taxon>
        <taxon>Bacteroidota</taxon>
        <taxon>Chitinophagia</taxon>
        <taxon>Chitinophagales</taxon>
        <taxon>Chitinophagaceae</taxon>
        <taxon>Niastella</taxon>
    </lineage>
</organism>
<keyword evidence="2" id="KW-1185">Reference proteome</keyword>
<proteinExistence type="predicted"/>
<sequence>MNFNLADGASMVNGEWSMMKGRTLCGFISNGRQVEWSMVNGCTLCGLVSNGWQVDGRVL</sequence>